<keyword evidence="5" id="KW-0679">Respiratory chain</keyword>
<evidence type="ECO:0000256" key="6">
    <source>
        <dbReference type="ARBA" id="ARBA00022692"/>
    </source>
</evidence>
<evidence type="ECO:0000256" key="11">
    <source>
        <dbReference type="ARBA" id="ARBA00023004"/>
    </source>
</evidence>
<evidence type="ECO:0000256" key="7">
    <source>
        <dbReference type="ARBA" id="ARBA00022723"/>
    </source>
</evidence>
<keyword evidence="13" id="KW-0472">Membrane</keyword>
<evidence type="ECO:0000256" key="5">
    <source>
        <dbReference type="ARBA" id="ARBA00022660"/>
    </source>
</evidence>
<evidence type="ECO:0000256" key="10">
    <source>
        <dbReference type="ARBA" id="ARBA00022989"/>
    </source>
</evidence>
<keyword evidence="11" id="KW-0408">Iron</keyword>
<dbReference type="Proteomes" id="UP000075225">
    <property type="component" value="Unassembled WGS sequence"/>
</dbReference>
<evidence type="ECO:0000256" key="8">
    <source>
        <dbReference type="ARBA" id="ARBA00022792"/>
    </source>
</evidence>
<keyword evidence="4" id="KW-0349">Heme</keyword>
<evidence type="ECO:0000313" key="16">
    <source>
        <dbReference type="Proteomes" id="UP000075225"/>
    </source>
</evidence>
<comment type="subcellular location">
    <subcellularLocation>
        <location evidence="1">Mitochondrion inner membrane</location>
        <topology evidence="1">Multi-pass membrane protein</topology>
    </subcellularLocation>
</comment>
<dbReference type="GO" id="GO:0046872">
    <property type="term" value="F:metal ion binding"/>
    <property type="evidence" value="ECO:0007669"/>
    <property type="project" value="UniProtKB-KW"/>
</dbReference>
<keyword evidence="7" id="KW-0479">Metal-binding</keyword>
<evidence type="ECO:0000313" key="15">
    <source>
        <dbReference type="EMBL" id="KYK71604.1"/>
    </source>
</evidence>
<keyword evidence="10" id="KW-1133">Transmembrane helix</keyword>
<dbReference type="PROSITE" id="PS51003">
    <property type="entry name" value="CYTB_CTER"/>
    <property type="match status" value="1"/>
</dbReference>
<feature type="domain" description="Cytochrome b/b6 C-terminal region profile" evidence="14">
    <location>
        <begin position="1"/>
        <end position="68"/>
    </location>
</feature>
<dbReference type="GO" id="GO:0022900">
    <property type="term" value="P:electron transport chain"/>
    <property type="evidence" value="ECO:0007669"/>
    <property type="project" value="UniProtKB-UniRule"/>
</dbReference>
<dbReference type="SUPFAM" id="SSF81648">
    <property type="entry name" value="a domain/subunit of cytochrome bc1 complex (Ubiquinol-cytochrome c reductase)"/>
    <property type="match status" value="1"/>
</dbReference>
<dbReference type="InterPro" id="IPR027387">
    <property type="entry name" value="Cytb/b6-like_sf"/>
</dbReference>
<dbReference type="Pfam" id="PF00032">
    <property type="entry name" value="Cytochrom_B_C"/>
    <property type="match status" value="1"/>
</dbReference>
<evidence type="ECO:0000256" key="2">
    <source>
        <dbReference type="ARBA" id="ARBA00013531"/>
    </source>
</evidence>
<keyword evidence="6" id="KW-0812">Transmembrane</keyword>
<proteinExistence type="predicted"/>
<dbReference type="VEuPathDB" id="ToxoDB:TGPRC2_322200"/>
<reference evidence="16" key="1">
    <citation type="submission" date="2016-03" db="EMBL/GenBank/DDBJ databases">
        <authorList>
            <person name="Sibley D."/>
            <person name="Venepally P."/>
            <person name="Karamycheva S."/>
            <person name="Hadjithomas M."/>
            <person name="Khan A."/>
            <person name="Brunk B."/>
            <person name="Roos D."/>
            <person name="Caler E."/>
            <person name="Lorenzi H."/>
        </authorList>
    </citation>
    <scope>NUCLEOTIDE SEQUENCE [LARGE SCALE GENOMIC DNA]</scope>
    <source>
        <strain evidence="16">TgCatPRC2</strain>
    </source>
</reference>
<name>A0A151HQV6_TOXGO</name>
<keyword evidence="12" id="KW-0496">Mitochondrion</keyword>
<sequence length="68" mass="8087">FYNNYHLNGSRLMDLSHPDNSIPVSRFVIPFHIVPQWYFLGYYAVLGNSAKNRWFVSIFVINMSLKYQ</sequence>
<evidence type="ECO:0000256" key="13">
    <source>
        <dbReference type="ARBA" id="ARBA00023136"/>
    </source>
</evidence>
<evidence type="ECO:0000256" key="4">
    <source>
        <dbReference type="ARBA" id="ARBA00022617"/>
    </source>
</evidence>
<protein>
    <recommendedName>
        <fullName evidence="2">Cytochrome b</fullName>
    </recommendedName>
</protein>
<dbReference type="EMBL" id="AHZP02000181">
    <property type="protein sequence ID" value="KYK71604.1"/>
    <property type="molecule type" value="Genomic_DNA"/>
</dbReference>
<gene>
    <name evidence="15" type="ORF">TGPRC2_322200</name>
</gene>
<evidence type="ECO:0000256" key="9">
    <source>
        <dbReference type="ARBA" id="ARBA00022982"/>
    </source>
</evidence>
<keyword evidence="8" id="KW-0999">Mitochondrion inner membrane</keyword>
<dbReference type="Gene3D" id="1.20.810.10">
    <property type="entry name" value="Cytochrome Bc1 Complex, Chain C"/>
    <property type="match status" value="1"/>
</dbReference>
<organism evidence="15 16">
    <name type="scientific">Toxoplasma gondii TgCatPRC2</name>
    <dbReference type="NCBI Taxonomy" id="1130821"/>
    <lineage>
        <taxon>Eukaryota</taxon>
        <taxon>Sar</taxon>
        <taxon>Alveolata</taxon>
        <taxon>Apicomplexa</taxon>
        <taxon>Conoidasida</taxon>
        <taxon>Coccidia</taxon>
        <taxon>Eucoccidiorida</taxon>
        <taxon>Eimeriorina</taxon>
        <taxon>Sarcocystidae</taxon>
        <taxon>Toxoplasma</taxon>
    </lineage>
</organism>
<evidence type="ECO:0000256" key="3">
    <source>
        <dbReference type="ARBA" id="ARBA00022448"/>
    </source>
</evidence>
<comment type="caution">
    <text evidence="15">The sequence shown here is derived from an EMBL/GenBank/DDBJ whole genome shotgun (WGS) entry which is preliminary data.</text>
</comment>
<dbReference type="InterPro" id="IPR036150">
    <property type="entry name" value="Cyt_b/b6_C_sf"/>
</dbReference>
<evidence type="ECO:0000256" key="12">
    <source>
        <dbReference type="ARBA" id="ARBA00023128"/>
    </source>
</evidence>
<dbReference type="GO" id="GO:0005743">
    <property type="term" value="C:mitochondrial inner membrane"/>
    <property type="evidence" value="ECO:0007669"/>
    <property type="project" value="UniProtKB-SubCell"/>
</dbReference>
<dbReference type="GO" id="GO:0016491">
    <property type="term" value="F:oxidoreductase activity"/>
    <property type="evidence" value="ECO:0007669"/>
    <property type="project" value="UniProtKB-UniRule"/>
</dbReference>
<feature type="non-terminal residue" evidence="15">
    <location>
        <position position="1"/>
    </location>
</feature>
<evidence type="ECO:0000256" key="1">
    <source>
        <dbReference type="ARBA" id="ARBA00004448"/>
    </source>
</evidence>
<accession>A0A151HQV6</accession>
<dbReference type="AlphaFoldDB" id="A0A151HQV6"/>
<dbReference type="InterPro" id="IPR005798">
    <property type="entry name" value="Cyt_b/b6_C"/>
</dbReference>
<keyword evidence="9" id="KW-0249">Electron transport</keyword>
<dbReference type="GO" id="GO:0009055">
    <property type="term" value="F:electron transfer activity"/>
    <property type="evidence" value="ECO:0007669"/>
    <property type="project" value="InterPro"/>
</dbReference>
<keyword evidence="3" id="KW-0813">Transport</keyword>
<evidence type="ECO:0000259" key="14">
    <source>
        <dbReference type="PROSITE" id="PS51003"/>
    </source>
</evidence>